<dbReference type="Proteomes" id="UP001589716">
    <property type="component" value="Unassembled WGS sequence"/>
</dbReference>
<evidence type="ECO:0000256" key="1">
    <source>
        <dbReference type="SAM" id="MobiDB-lite"/>
    </source>
</evidence>
<keyword evidence="3" id="KW-1185">Reference proteome</keyword>
<dbReference type="RefSeq" id="WP_382746192.1">
    <property type="nucleotide sequence ID" value="NZ_JBHMCT010000044.1"/>
</dbReference>
<protein>
    <submittedName>
        <fullName evidence="2">Uncharacterized protein</fullName>
    </submittedName>
</protein>
<comment type="caution">
    <text evidence="2">The sequence shown here is derived from an EMBL/GenBank/DDBJ whole genome shotgun (WGS) entry which is preliminary data.</text>
</comment>
<accession>A0ABV5QYM2</accession>
<proteinExistence type="predicted"/>
<gene>
    <name evidence="2" type="ORF">ACFFTP_31040</name>
</gene>
<feature type="region of interest" description="Disordered" evidence="1">
    <location>
        <begin position="176"/>
        <end position="203"/>
    </location>
</feature>
<evidence type="ECO:0000313" key="3">
    <source>
        <dbReference type="Proteomes" id="UP001589716"/>
    </source>
</evidence>
<dbReference type="EMBL" id="JBHMCT010000044">
    <property type="protein sequence ID" value="MFB9558603.1"/>
    <property type="molecule type" value="Genomic_DNA"/>
</dbReference>
<sequence>MCRTAVLDGDGRELLVGERFLGEELRQRLTAAGWVIEPGDRRANRGPHDTIGGDLLSCPDCVARAAAATAATQRRLVAALARPRVKTVDMSARLGAGWALTQRAGDAERHEWLVECDGTVHGSVNRYQRKDGTFSSGWEAHFFSGGRGWRLDAISSCQKRANSSFLWSFPGPGRVGRGPPAEVRRRPAAVGNPGSCPDQLNEARPGTGVRLVCLAVVTQLTARPATGRRGGGCRPAEREGR</sequence>
<reference evidence="2 3" key="1">
    <citation type="submission" date="2024-09" db="EMBL/GenBank/DDBJ databases">
        <authorList>
            <person name="Sun Q."/>
            <person name="Mori K."/>
        </authorList>
    </citation>
    <scope>NUCLEOTIDE SEQUENCE [LARGE SCALE GENOMIC DNA]</scope>
    <source>
        <strain evidence="2 3">JCM 4414</strain>
    </source>
</reference>
<name>A0ABV5QYM2_9ACTN</name>
<evidence type="ECO:0000313" key="2">
    <source>
        <dbReference type="EMBL" id="MFB9558603.1"/>
    </source>
</evidence>
<organism evidence="2 3">
    <name type="scientific">Streptomyces roseoviridis</name>
    <dbReference type="NCBI Taxonomy" id="67361"/>
    <lineage>
        <taxon>Bacteria</taxon>
        <taxon>Bacillati</taxon>
        <taxon>Actinomycetota</taxon>
        <taxon>Actinomycetes</taxon>
        <taxon>Kitasatosporales</taxon>
        <taxon>Streptomycetaceae</taxon>
        <taxon>Streptomyces</taxon>
    </lineage>
</organism>